<evidence type="ECO:0000313" key="2">
    <source>
        <dbReference type="Proteomes" id="UP000824469"/>
    </source>
</evidence>
<comment type="caution">
    <text evidence="1">The sequence shown here is derived from an EMBL/GenBank/DDBJ whole genome shotgun (WGS) entry which is preliminary data.</text>
</comment>
<feature type="non-terminal residue" evidence="1">
    <location>
        <position position="1"/>
    </location>
</feature>
<keyword evidence="2" id="KW-1185">Reference proteome</keyword>
<reference evidence="1 2" key="1">
    <citation type="journal article" date="2021" name="Nat. Plants">
        <title>The Taxus genome provides insights into paclitaxel biosynthesis.</title>
        <authorList>
            <person name="Xiong X."/>
            <person name="Gou J."/>
            <person name="Liao Q."/>
            <person name="Li Y."/>
            <person name="Zhou Q."/>
            <person name="Bi G."/>
            <person name="Li C."/>
            <person name="Du R."/>
            <person name="Wang X."/>
            <person name="Sun T."/>
            <person name="Guo L."/>
            <person name="Liang H."/>
            <person name="Lu P."/>
            <person name="Wu Y."/>
            <person name="Zhang Z."/>
            <person name="Ro D.K."/>
            <person name="Shang Y."/>
            <person name="Huang S."/>
            <person name="Yan J."/>
        </authorList>
    </citation>
    <scope>NUCLEOTIDE SEQUENCE [LARGE SCALE GENOMIC DNA]</scope>
    <source>
        <strain evidence="1">Ta-2019</strain>
    </source>
</reference>
<dbReference type="EMBL" id="JAHRHJ020000008">
    <property type="protein sequence ID" value="KAH9306248.1"/>
    <property type="molecule type" value="Genomic_DNA"/>
</dbReference>
<evidence type="ECO:0000313" key="1">
    <source>
        <dbReference type="EMBL" id="KAH9306248.1"/>
    </source>
</evidence>
<accession>A0AA38FMS5</accession>
<dbReference type="AlphaFoldDB" id="A0AA38FMS5"/>
<name>A0AA38FMS5_TAXCH</name>
<dbReference type="Proteomes" id="UP000824469">
    <property type="component" value="Unassembled WGS sequence"/>
</dbReference>
<organism evidence="1 2">
    <name type="scientific">Taxus chinensis</name>
    <name type="common">Chinese yew</name>
    <name type="synonym">Taxus wallichiana var. chinensis</name>
    <dbReference type="NCBI Taxonomy" id="29808"/>
    <lineage>
        <taxon>Eukaryota</taxon>
        <taxon>Viridiplantae</taxon>
        <taxon>Streptophyta</taxon>
        <taxon>Embryophyta</taxon>
        <taxon>Tracheophyta</taxon>
        <taxon>Spermatophyta</taxon>
        <taxon>Pinopsida</taxon>
        <taxon>Pinidae</taxon>
        <taxon>Conifers II</taxon>
        <taxon>Cupressales</taxon>
        <taxon>Taxaceae</taxon>
        <taxon>Taxus</taxon>
    </lineage>
</organism>
<proteinExistence type="predicted"/>
<gene>
    <name evidence="1" type="ORF">KI387_010652</name>
</gene>
<protein>
    <submittedName>
        <fullName evidence="1">Uncharacterized protein</fullName>
    </submittedName>
</protein>
<sequence>KSSMLQRNFLPNLEEFPGYSSSLLQFYLTPRRDKDCSLHFLGKIYDWPYKMLLEHMINNGFSLRGNFDCVELLLFSIKKYCRQISALEYTYISLSFNLNVNDALQVRLSSSVLGFSALEDIDADRVGDRESNASEGKLRATRNQMLPSASAQGEGLNRINYDSNIPDSSIVEDRKVLSAQGRLLRRLLNSK</sequence>